<name>A7AVU4_BABBO</name>
<dbReference type="eggNOG" id="ENOG502RSY5">
    <property type="taxonomic scope" value="Eukaryota"/>
</dbReference>
<dbReference type="InterPro" id="IPR006379">
    <property type="entry name" value="HAD-SF_hydro_IIB"/>
</dbReference>
<evidence type="ECO:0000313" key="1">
    <source>
        <dbReference type="EMBL" id="BAN64621.1"/>
    </source>
</evidence>
<reference evidence="2 3" key="1">
    <citation type="journal article" date="2007" name="PLoS Pathog.">
        <title>Genome sequence of Babesia bovis and comparative analysis of apicomplexan hemoprotozoa.</title>
        <authorList>
            <person name="Brayton K.A."/>
            <person name="Lau A.O.T."/>
            <person name="Herndon D.R."/>
            <person name="Hannick L."/>
            <person name="Kappmeyer L.S."/>
            <person name="Berens S.J."/>
            <person name="Bidwell S.L."/>
            <person name="Brown W.C."/>
            <person name="Crabtree J."/>
            <person name="Fadrosh D."/>
            <person name="Feldblum T."/>
            <person name="Forberger H.A."/>
            <person name="Haas B.J."/>
            <person name="Howell J.M."/>
            <person name="Khouri H."/>
            <person name="Koo H."/>
            <person name="Mann D.J."/>
            <person name="Norimine J."/>
            <person name="Paulsen I.T."/>
            <person name="Radune D."/>
            <person name="Ren Q."/>
            <person name="Smith R.K. Jr."/>
            <person name="Suarez C.E."/>
            <person name="White O."/>
            <person name="Wortman J.R."/>
            <person name="Knowles D.P. Jr."/>
            <person name="McElwain T.F."/>
            <person name="Nene V.M."/>
        </authorList>
    </citation>
    <scope>NUCLEOTIDE SEQUENCE [LARGE SCALE GENOMIC DNA]</scope>
    <source>
        <strain evidence="2">T2Bo</strain>
    </source>
</reference>
<reference evidence="3" key="5">
    <citation type="journal article" date="2021" name="Int. J. Parasitol.">
        <title>Comparative analysis of gene expression between Babesia bovis blood stages and kinetes allowed by improved genome annotation.</title>
        <authorList>
            <person name="Ueti M.W."/>
            <person name="Johnson W.C."/>
            <person name="Kappmeyer L.S."/>
            <person name="Herndon D.R."/>
            <person name="Mousel M.R."/>
            <person name="Reif K.E."/>
            <person name="Taus N.S."/>
            <person name="Ifeonu O.O."/>
            <person name="Silva J.C."/>
            <person name="Suarez C.E."/>
            <person name="Brayton K.A."/>
        </authorList>
    </citation>
    <scope>NUCLEOTIDE SEQUENCE [LARGE SCALE GENOMIC DNA]</scope>
</reference>
<dbReference type="Gene3D" id="3.30.1240.10">
    <property type="match status" value="1"/>
</dbReference>
<keyword evidence="3" id="KW-1185">Reference proteome</keyword>
<dbReference type="SUPFAM" id="SSF56784">
    <property type="entry name" value="HAD-like"/>
    <property type="match status" value="1"/>
</dbReference>
<dbReference type="GO" id="GO:0000287">
    <property type="term" value="F:magnesium ion binding"/>
    <property type="evidence" value="ECO:0007669"/>
    <property type="project" value="TreeGrafter"/>
</dbReference>
<sequence>MVTLSQFYSYIFIMSVAASKICLSTDIFGPVKSDFYRPKYFAVDIDGTFLTHNDDAQEKNRQAFSRVVAAEYNIFFCTGRPLSCSIGVLGDNYIKSTGYSGYPGIYHNGAVVYGHAGEVLRMVKFSRDFMTAFCQYIENNGLQRYVLFADMYNFYMLDNDCSQLRHAMDEINYRGDPLVVSVDDILTKNITLITVRGAEIITKQTHFVRDVDYVMKAGSIGCFDITAGRCTKAEGLKVLLEKYGLGPKDCGFIGNGTNDIEAMDLCELSFAVRNSEPTVADHAKYHLNETNDEAAFAKAIDIVYGL</sequence>
<evidence type="ECO:0000313" key="2">
    <source>
        <dbReference type="EMBL" id="EDO05920.1"/>
    </source>
</evidence>
<reference evidence="1" key="3">
    <citation type="journal article" date="2014" name="BMC Genomics">
        <title>The Babesia bovis gene and promoter model: an update from full-length EST analysis.</title>
        <authorList>
            <person name="Yamagishi J."/>
            <person name="Wakaguri H."/>
            <person name="Yokoyama N."/>
            <person name="Yamashita R."/>
            <person name="Suzuki Y."/>
            <person name="Xuan X."/>
            <person name="Igarashi I."/>
        </authorList>
    </citation>
    <scope>NUCLEOTIDE SEQUENCE</scope>
    <source>
        <strain evidence="1">Texas</strain>
    </source>
</reference>
<reference evidence="2" key="2">
    <citation type="submission" date="2007-08" db="EMBL/GenBank/DDBJ databases">
        <authorList>
            <person name="Nene V."/>
        </authorList>
    </citation>
    <scope>NUCLEOTIDE SEQUENCE</scope>
    <source>
        <strain evidence="2">T2Bo</strain>
    </source>
</reference>
<organism evidence="2 3">
    <name type="scientific">Babesia bovis</name>
    <dbReference type="NCBI Taxonomy" id="5865"/>
    <lineage>
        <taxon>Eukaryota</taxon>
        <taxon>Sar</taxon>
        <taxon>Alveolata</taxon>
        <taxon>Apicomplexa</taxon>
        <taxon>Aconoidasida</taxon>
        <taxon>Piroplasmida</taxon>
        <taxon>Babesiidae</taxon>
        <taxon>Babesia</taxon>
    </lineage>
</organism>
<dbReference type="Gene3D" id="3.40.50.1000">
    <property type="entry name" value="HAD superfamily/HAD-like"/>
    <property type="match status" value="1"/>
</dbReference>
<dbReference type="NCBIfam" id="TIGR01484">
    <property type="entry name" value="HAD-SF-IIB"/>
    <property type="match status" value="1"/>
</dbReference>
<dbReference type="VEuPathDB" id="PiroplasmaDB:BBOV_IV003240"/>
<proteinExistence type="evidence at transcript level"/>
<dbReference type="RefSeq" id="XP_001609488.1">
    <property type="nucleotide sequence ID" value="XM_001609438.1"/>
</dbReference>
<dbReference type="Proteomes" id="UP000002173">
    <property type="component" value="Unassembled WGS sequence"/>
</dbReference>
<protein>
    <submittedName>
        <fullName evidence="2">HAD superfamily hydrolase, putative</fullName>
    </submittedName>
</protein>
<dbReference type="GO" id="GO:0016791">
    <property type="term" value="F:phosphatase activity"/>
    <property type="evidence" value="ECO:0007669"/>
    <property type="project" value="TreeGrafter"/>
</dbReference>
<dbReference type="AlphaFoldDB" id="A7AVU4"/>
<dbReference type="GO" id="GO:0005829">
    <property type="term" value="C:cytosol"/>
    <property type="evidence" value="ECO:0007669"/>
    <property type="project" value="TreeGrafter"/>
</dbReference>
<dbReference type="EMBL" id="AAXT01000004">
    <property type="protein sequence ID" value="EDO05920.1"/>
    <property type="molecule type" value="Genomic_DNA"/>
</dbReference>
<dbReference type="KEGG" id="bbo:BBOV_IV003240"/>
<dbReference type="OMA" id="PESCAFI"/>
<dbReference type="InterPro" id="IPR036412">
    <property type="entry name" value="HAD-like_sf"/>
</dbReference>
<accession>A7AVU4</accession>
<gene>
    <name evidence="1 2" type="ORF">BBOV_IV003240</name>
</gene>
<dbReference type="InterPro" id="IPR023214">
    <property type="entry name" value="HAD_sf"/>
</dbReference>
<dbReference type="PANTHER" id="PTHR10000">
    <property type="entry name" value="PHOSPHOSERINE PHOSPHATASE"/>
    <property type="match status" value="1"/>
</dbReference>
<dbReference type="PANTHER" id="PTHR10000:SF8">
    <property type="entry name" value="HAD SUPERFAMILY HYDROLASE-LIKE, TYPE 3"/>
    <property type="match status" value="1"/>
</dbReference>
<evidence type="ECO:0000313" key="3">
    <source>
        <dbReference type="Proteomes" id="UP000002173"/>
    </source>
</evidence>
<dbReference type="Pfam" id="PF08282">
    <property type="entry name" value="Hydrolase_3"/>
    <property type="match status" value="1"/>
</dbReference>
<dbReference type="GeneID" id="5477707"/>
<dbReference type="EMBL" id="AK440827">
    <property type="protein sequence ID" value="BAN64621.1"/>
    <property type="molecule type" value="mRNA"/>
</dbReference>
<reference evidence="3" key="4">
    <citation type="journal article" date="2020" name="Data Brief">
        <title>Transcriptome dataset of Babesia bovis life stages within vertebrate and invertebrate hosts.</title>
        <authorList>
            <person name="Ueti M.W."/>
            <person name="Johnson W.C."/>
            <person name="Kappmeyer L.S."/>
            <person name="Herndon D.R."/>
            <person name="Mousel M.R."/>
            <person name="Reif K.E."/>
            <person name="Taus N.S."/>
            <person name="Ifeonu O.O."/>
            <person name="Silva J.C."/>
            <person name="Suarez C.E."/>
            <person name="Brayton K.A."/>
        </authorList>
    </citation>
    <scope>NUCLEOTIDE SEQUENCE [LARGE SCALE GENOMIC DNA]</scope>
</reference>
<keyword evidence="2" id="KW-0378">Hydrolase</keyword>